<keyword evidence="2" id="KW-0472">Membrane</keyword>
<dbReference type="SUPFAM" id="SSF52540">
    <property type="entry name" value="P-loop containing nucleoside triphosphate hydrolases"/>
    <property type="match status" value="1"/>
</dbReference>
<evidence type="ECO:0000256" key="2">
    <source>
        <dbReference type="ARBA" id="ARBA00022475"/>
    </source>
</evidence>
<sequence length="254" mass="27585">MSATAAPLLDVRAVSIHFGALRAVDAVSLRLAAGERVAILGPNGAGKTTLFNAITGTIRATRGQVLFEGADITRAPPNARAHRGIARTFQITNLFFGLSVEENLLLALRGLLRSRFAVWRDGRALGAEHEVVDSALERCHLHTKRHLLVRELSYGEQRQLELAMSLTSSPRLLLLDEPAAGLSPAERVVMAQVIRGLQGSVALVLIEHDIDLALGMVDRVVCMAQGAVLVEGKPDEIRGNEKVQEIYLGRRRRA</sequence>
<accession>A0ABS1JV48</accession>
<keyword evidence="1" id="KW-0813">Transport</keyword>
<dbReference type="InterPro" id="IPR032823">
    <property type="entry name" value="BCA_ABC_TP_C"/>
</dbReference>
<proteinExistence type="predicted"/>
<dbReference type="InterPro" id="IPR003593">
    <property type="entry name" value="AAA+_ATPase"/>
</dbReference>
<protein>
    <submittedName>
        <fullName evidence="6">ABC transporter ATP-binding protein</fullName>
    </submittedName>
</protein>
<keyword evidence="3" id="KW-0547">Nucleotide-binding</keyword>
<dbReference type="PROSITE" id="PS50893">
    <property type="entry name" value="ABC_TRANSPORTER_2"/>
    <property type="match status" value="1"/>
</dbReference>
<name>A0ABS1JV48_9BURK</name>
<evidence type="ECO:0000259" key="5">
    <source>
        <dbReference type="PROSITE" id="PS50893"/>
    </source>
</evidence>
<dbReference type="InterPro" id="IPR051120">
    <property type="entry name" value="ABC_AA/LPS_Transport"/>
</dbReference>
<evidence type="ECO:0000313" key="6">
    <source>
        <dbReference type="EMBL" id="MBL0427991.1"/>
    </source>
</evidence>
<dbReference type="GO" id="GO:0005524">
    <property type="term" value="F:ATP binding"/>
    <property type="evidence" value="ECO:0007669"/>
    <property type="project" value="UniProtKB-KW"/>
</dbReference>
<dbReference type="EMBL" id="JAEQND010000014">
    <property type="protein sequence ID" value="MBL0427991.1"/>
    <property type="molecule type" value="Genomic_DNA"/>
</dbReference>
<keyword evidence="4 6" id="KW-0067">ATP-binding</keyword>
<feature type="domain" description="ABC transporter" evidence="5">
    <location>
        <begin position="9"/>
        <end position="250"/>
    </location>
</feature>
<evidence type="ECO:0000313" key="7">
    <source>
        <dbReference type="Proteomes" id="UP000622707"/>
    </source>
</evidence>
<dbReference type="RefSeq" id="WP_201692633.1">
    <property type="nucleotide sequence ID" value="NZ_JAEQND010000014.1"/>
</dbReference>
<dbReference type="Pfam" id="PF12399">
    <property type="entry name" value="BCA_ABC_TP_C"/>
    <property type="match status" value="1"/>
</dbReference>
<dbReference type="InterPro" id="IPR027417">
    <property type="entry name" value="P-loop_NTPase"/>
</dbReference>
<keyword evidence="7" id="KW-1185">Reference proteome</keyword>
<organism evidence="6 7">
    <name type="scientific">Ramlibacter alkalitolerans</name>
    <dbReference type="NCBI Taxonomy" id="2039631"/>
    <lineage>
        <taxon>Bacteria</taxon>
        <taxon>Pseudomonadati</taxon>
        <taxon>Pseudomonadota</taxon>
        <taxon>Betaproteobacteria</taxon>
        <taxon>Burkholderiales</taxon>
        <taxon>Comamonadaceae</taxon>
        <taxon>Ramlibacter</taxon>
    </lineage>
</organism>
<dbReference type="Proteomes" id="UP000622707">
    <property type="component" value="Unassembled WGS sequence"/>
</dbReference>
<dbReference type="InterPro" id="IPR003439">
    <property type="entry name" value="ABC_transporter-like_ATP-bd"/>
</dbReference>
<reference evidence="6 7" key="1">
    <citation type="journal article" date="2017" name="Int. J. Syst. Evol. Microbiol.">
        <title>Ramlibacter alkalitolerans sp. nov., alkali-tolerant bacterium isolated from soil of ginseng.</title>
        <authorList>
            <person name="Lee D.H."/>
            <person name="Cha C.J."/>
        </authorList>
    </citation>
    <scope>NUCLEOTIDE SEQUENCE [LARGE SCALE GENOMIC DNA]</scope>
    <source>
        <strain evidence="6 7">KACC 19305</strain>
    </source>
</reference>
<dbReference type="CDD" id="cd03219">
    <property type="entry name" value="ABC_Mj1267_LivG_branched"/>
    <property type="match status" value="1"/>
</dbReference>
<dbReference type="Gene3D" id="3.40.50.300">
    <property type="entry name" value="P-loop containing nucleotide triphosphate hydrolases"/>
    <property type="match status" value="1"/>
</dbReference>
<evidence type="ECO:0000256" key="4">
    <source>
        <dbReference type="ARBA" id="ARBA00022840"/>
    </source>
</evidence>
<keyword evidence="2" id="KW-1003">Cell membrane</keyword>
<dbReference type="Pfam" id="PF00005">
    <property type="entry name" value="ABC_tran"/>
    <property type="match status" value="1"/>
</dbReference>
<evidence type="ECO:0000256" key="3">
    <source>
        <dbReference type="ARBA" id="ARBA00022741"/>
    </source>
</evidence>
<comment type="caution">
    <text evidence="6">The sequence shown here is derived from an EMBL/GenBank/DDBJ whole genome shotgun (WGS) entry which is preliminary data.</text>
</comment>
<gene>
    <name evidence="6" type="ORF">JI746_22985</name>
</gene>
<dbReference type="PANTHER" id="PTHR45772">
    <property type="entry name" value="CONSERVED COMPONENT OF ABC TRANSPORTER FOR NATURAL AMINO ACIDS-RELATED"/>
    <property type="match status" value="1"/>
</dbReference>
<evidence type="ECO:0000256" key="1">
    <source>
        <dbReference type="ARBA" id="ARBA00022448"/>
    </source>
</evidence>
<dbReference type="SMART" id="SM00382">
    <property type="entry name" value="AAA"/>
    <property type="match status" value="1"/>
</dbReference>